<accession>A0A1W1C885</accession>
<dbReference type="AlphaFoldDB" id="A0A1W1C885"/>
<reference evidence="1" key="1">
    <citation type="submission" date="2016-10" db="EMBL/GenBank/DDBJ databases">
        <authorList>
            <person name="de Groot N.N."/>
        </authorList>
    </citation>
    <scope>NUCLEOTIDE SEQUENCE</scope>
</reference>
<gene>
    <name evidence="1" type="ORF">MNB_SUP05-5-474</name>
</gene>
<sequence length="101" mass="11645">MLVISCDIQEQKQKNAIKKSNKFILVDDIKASFYKKPIPNGKVAPFKNAIYTTSGFYMREVGKNKNGCSYYTIYRPNTITAMRLYFLHKNNGFSQSDKDCL</sequence>
<evidence type="ECO:0000313" key="1">
    <source>
        <dbReference type="EMBL" id="SFV61953.1"/>
    </source>
</evidence>
<proteinExistence type="predicted"/>
<dbReference type="EMBL" id="FPHJ01000035">
    <property type="protein sequence ID" value="SFV61953.1"/>
    <property type="molecule type" value="Genomic_DNA"/>
</dbReference>
<name>A0A1W1C885_9ZZZZ</name>
<protein>
    <submittedName>
        <fullName evidence="1">Uncharacterized protein</fullName>
    </submittedName>
</protein>
<organism evidence="1">
    <name type="scientific">hydrothermal vent metagenome</name>
    <dbReference type="NCBI Taxonomy" id="652676"/>
    <lineage>
        <taxon>unclassified sequences</taxon>
        <taxon>metagenomes</taxon>
        <taxon>ecological metagenomes</taxon>
    </lineage>
</organism>